<keyword evidence="3" id="KW-1185">Reference proteome</keyword>
<organism evidence="2 3">
    <name type="scientific">Tissierella carlieri</name>
    <dbReference type="NCBI Taxonomy" id="689904"/>
    <lineage>
        <taxon>Bacteria</taxon>
        <taxon>Bacillati</taxon>
        <taxon>Bacillota</taxon>
        <taxon>Tissierellia</taxon>
        <taxon>Tissierellales</taxon>
        <taxon>Tissierellaceae</taxon>
        <taxon>Tissierella</taxon>
    </lineage>
</organism>
<keyword evidence="1" id="KW-0472">Membrane</keyword>
<feature type="transmembrane region" description="Helical" evidence="1">
    <location>
        <begin position="188"/>
        <end position="206"/>
    </location>
</feature>
<keyword evidence="1" id="KW-1133">Transmembrane helix</keyword>
<feature type="transmembrane region" description="Helical" evidence="1">
    <location>
        <begin position="12"/>
        <end position="31"/>
    </location>
</feature>
<feature type="transmembrane region" description="Helical" evidence="1">
    <location>
        <begin position="52"/>
        <end position="78"/>
    </location>
</feature>
<keyword evidence="1" id="KW-0812">Transmembrane</keyword>
<dbReference type="RefSeq" id="WP_256313042.1">
    <property type="nucleotide sequence ID" value="NZ_JANGAC010000025.1"/>
</dbReference>
<name>A0ABT1SGY1_9FIRM</name>
<proteinExistence type="predicted"/>
<evidence type="ECO:0000256" key="1">
    <source>
        <dbReference type="SAM" id="Phobius"/>
    </source>
</evidence>
<reference evidence="2 3" key="1">
    <citation type="submission" date="2022-06" db="EMBL/GenBank/DDBJ databases">
        <title>Isolation of gut microbiota from human fecal samples.</title>
        <authorList>
            <person name="Pamer E.G."/>
            <person name="Barat B."/>
            <person name="Waligurski E."/>
            <person name="Medina S."/>
            <person name="Paddock L."/>
            <person name="Mostad J."/>
        </authorList>
    </citation>
    <scope>NUCLEOTIDE SEQUENCE [LARGE SCALE GENOMIC DNA]</scope>
    <source>
        <strain evidence="2 3">DFI.7.95</strain>
    </source>
</reference>
<evidence type="ECO:0000313" key="2">
    <source>
        <dbReference type="EMBL" id="MCQ4925627.1"/>
    </source>
</evidence>
<feature type="transmembrane region" description="Helical" evidence="1">
    <location>
        <begin position="164"/>
        <end position="182"/>
    </location>
</feature>
<protein>
    <submittedName>
        <fullName evidence="2">DUF5058 family protein</fullName>
    </submittedName>
</protein>
<evidence type="ECO:0000313" key="3">
    <source>
        <dbReference type="Proteomes" id="UP001524478"/>
    </source>
</evidence>
<dbReference type="InterPro" id="IPR032479">
    <property type="entry name" value="DUF5058"/>
</dbReference>
<gene>
    <name evidence="2" type="ORF">NE686_21200</name>
</gene>
<dbReference type="EMBL" id="JANGAC010000025">
    <property type="protein sequence ID" value="MCQ4925627.1"/>
    <property type="molecule type" value="Genomic_DNA"/>
</dbReference>
<accession>A0ABT1SGY1</accession>
<comment type="caution">
    <text evidence="2">The sequence shown here is derived from an EMBL/GenBank/DDBJ whole genome shotgun (WGS) entry which is preliminary data.</text>
</comment>
<sequence length="235" mass="24780">MREYLEVANDPILWLMCLPVVLIVGVQAIIFTKKAFEAGKTINLKREDGVKAFRIGAIAAIGPSLAVLVVMLGMMAVVGAPITWLRLSIIGSAPAELAGAAMGAQAMGVEFGSSQYDLTAFASSVWTMTLNGIGWLLVVALFADKLDIVKEKVTGGDAKLVGQIGTGAIIGASSFIVSGQIISKGNLVTTNLIAVLVAVVVMTLMVKMSEKFKVLKEWNLGIAMFVAMFVAALFK</sequence>
<feature type="transmembrane region" description="Helical" evidence="1">
    <location>
        <begin position="218"/>
        <end position="234"/>
    </location>
</feature>
<dbReference type="Proteomes" id="UP001524478">
    <property type="component" value="Unassembled WGS sequence"/>
</dbReference>
<dbReference type="Pfam" id="PF16481">
    <property type="entry name" value="DUF5058"/>
    <property type="match status" value="1"/>
</dbReference>
<feature type="transmembrane region" description="Helical" evidence="1">
    <location>
        <begin position="120"/>
        <end position="143"/>
    </location>
</feature>